<accession>A0A411YHF9</accession>
<feature type="region of interest" description="Disordered" evidence="3">
    <location>
        <begin position="58"/>
        <end position="96"/>
    </location>
</feature>
<name>A0A411YHF9_9ACTN</name>
<dbReference type="NCBIfam" id="TIGR01552">
    <property type="entry name" value="phd_fam"/>
    <property type="match status" value="1"/>
</dbReference>
<dbReference type="AlphaFoldDB" id="A0A411YHF9"/>
<evidence type="ECO:0000256" key="2">
    <source>
        <dbReference type="RuleBase" id="RU362080"/>
    </source>
</evidence>
<dbReference type="PANTHER" id="PTHR35377">
    <property type="entry name" value="ANTITOXIN VAPB49-RELATED-RELATED"/>
    <property type="match status" value="1"/>
</dbReference>
<organism evidence="4 5">
    <name type="scientific">Egibacter rhizosphaerae</name>
    <dbReference type="NCBI Taxonomy" id="1670831"/>
    <lineage>
        <taxon>Bacteria</taxon>
        <taxon>Bacillati</taxon>
        <taxon>Actinomycetota</taxon>
        <taxon>Nitriliruptoria</taxon>
        <taxon>Egibacterales</taxon>
        <taxon>Egibacteraceae</taxon>
        <taxon>Egibacter</taxon>
    </lineage>
</organism>
<gene>
    <name evidence="4" type="ORF">ER308_15185</name>
</gene>
<dbReference type="RefSeq" id="WP_131155768.1">
    <property type="nucleotide sequence ID" value="NZ_CP036402.1"/>
</dbReference>
<evidence type="ECO:0000256" key="3">
    <source>
        <dbReference type="SAM" id="MobiDB-lite"/>
    </source>
</evidence>
<protein>
    <recommendedName>
        <fullName evidence="2">Antitoxin</fullName>
    </recommendedName>
</protein>
<proteinExistence type="inferred from homology"/>
<dbReference type="OrthoDB" id="4419580at2"/>
<sequence length="96" mass="10379">MISVSVSEFKARLSRYLREVRRGGEVQVLDRGRPVARLTAMPGGEAPDSDAHREHLIRSGTLRAGTGEPWSAVAAPPIQTSAEVSDALAEDRADRL</sequence>
<comment type="function">
    <text evidence="2">Antitoxin component of a type II toxin-antitoxin (TA) system.</text>
</comment>
<dbReference type="Pfam" id="PF02604">
    <property type="entry name" value="PhdYeFM_antitox"/>
    <property type="match status" value="1"/>
</dbReference>
<keyword evidence="5" id="KW-1185">Reference proteome</keyword>
<dbReference type="Gene3D" id="3.40.1620.10">
    <property type="entry name" value="YefM-like domain"/>
    <property type="match status" value="1"/>
</dbReference>
<dbReference type="InterPro" id="IPR036165">
    <property type="entry name" value="YefM-like_sf"/>
</dbReference>
<evidence type="ECO:0000313" key="4">
    <source>
        <dbReference type="EMBL" id="QBI20775.1"/>
    </source>
</evidence>
<evidence type="ECO:0000313" key="5">
    <source>
        <dbReference type="Proteomes" id="UP000291469"/>
    </source>
</evidence>
<evidence type="ECO:0000256" key="1">
    <source>
        <dbReference type="ARBA" id="ARBA00009981"/>
    </source>
</evidence>
<dbReference type="Proteomes" id="UP000291469">
    <property type="component" value="Chromosome"/>
</dbReference>
<dbReference type="EMBL" id="CP036402">
    <property type="protein sequence ID" value="QBI20775.1"/>
    <property type="molecule type" value="Genomic_DNA"/>
</dbReference>
<dbReference type="InterPro" id="IPR006442">
    <property type="entry name" value="Antitoxin_Phd/YefM"/>
</dbReference>
<comment type="similarity">
    <text evidence="1 2">Belongs to the phD/YefM antitoxin family.</text>
</comment>
<dbReference type="KEGG" id="erz:ER308_15185"/>
<reference evidence="4 5" key="1">
    <citation type="submission" date="2019-01" db="EMBL/GenBank/DDBJ databases">
        <title>Egibacter rhizosphaerae EGI 80759T.</title>
        <authorList>
            <person name="Chen D.-D."/>
            <person name="Tian Y."/>
            <person name="Jiao J.-Y."/>
            <person name="Zhang X.-T."/>
            <person name="Zhang Y.-G."/>
            <person name="Zhang Y."/>
            <person name="Xiao M."/>
            <person name="Shu W.-S."/>
            <person name="Li W.-J."/>
        </authorList>
    </citation>
    <scope>NUCLEOTIDE SEQUENCE [LARGE SCALE GENOMIC DNA]</scope>
    <source>
        <strain evidence="4 5">EGI 80759</strain>
    </source>
</reference>
<dbReference type="SUPFAM" id="SSF143120">
    <property type="entry name" value="YefM-like"/>
    <property type="match status" value="1"/>
</dbReference>
<dbReference type="InterPro" id="IPR051416">
    <property type="entry name" value="phD-YefM_TA_antitoxins"/>
</dbReference>